<feature type="region of interest" description="Disordered" evidence="1">
    <location>
        <begin position="47"/>
        <end position="72"/>
    </location>
</feature>
<dbReference type="OrthoDB" id="2908571at2759"/>
<dbReference type="Proteomes" id="UP000053593">
    <property type="component" value="Unassembled WGS sequence"/>
</dbReference>
<keyword evidence="3" id="KW-1185">Reference proteome</keyword>
<organism evidence="2 3">
    <name type="scientific">Collybiopsis luxurians FD-317 M1</name>
    <dbReference type="NCBI Taxonomy" id="944289"/>
    <lineage>
        <taxon>Eukaryota</taxon>
        <taxon>Fungi</taxon>
        <taxon>Dikarya</taxon>
        <taxon>Basidiomycota</taxon>
        <taxon>Agaricomycotina</taxon>
        <taxon>Agaricomycetes</taxon>
        <taxon>Agaricomycetidae</taxon>
        <taxon>Agaricales</taxon>
        <taxon>Marasmiineae</taxon>
        <taxon>Omphalotaceae</taxon>
        <taxon>Collybiopsis</taxon>
        <taxon>Collybiopsis luxurians</taxon>
    </lineage>
</organism>
<sequence>MSRLRPVCPVRTRSILHLSSGHSFSPRFARPVIISSNICFRYMSYTTSSAPPSEPNAKDSDSSSPQTEDEKMQRLRHIAETDIIPKELELFAFAAAGMVGFRIFVDSTFLWRAFKLFFLTRQNESTRNLWAGWKRIWDTVQNDKKELRELDQLLGGILSRIVNRAEEEVKRGRRGGGSNSTKAYRDYLNIKSGVDPIDVAIRLATLLHSWENVGEVAKVQYAETRKAVGLPPDNKAGE</sequence>
<dbReference type="HOGENOM" id="CLU_1165943_0_0_1"/>
<evidence type="ECO:0000313" key="3">
    <source>
        <dbReference type="Proteomes" id="UP000053593"/>
    </source>
</evidence>
<name>A0A0D0D0Z7_9AGAR</name>
<accession>A0A0D0D0Z7</accession>
<evidence type="ECO:0000313" key="2">
    <source>
        <dbReference type="EMBL" id="KIK62738.1"/>
    </source>
</evidence>
<protein>
    <submittedName>
        <fullName evidence="2">Uncharacterized protein</fullName>
    </submittedName>
</protein>
<proteinExistence type="predicted"/>
<reference evidence="2 3" key="1">
    <citation type="submission" date="2014-04" db="EMBL/GenBank/DDBJ databases">
        <title>Evolutionary Origins and Diversification of the Mycorrhizal Mutualists.</title>
        <authorList>
            <consortium name="DOE Joint Genome Institute"/>
            <consortium name="Mycorrhizal Genomics Consortium"/>
            <person name="Kohler A."/>
            <person name="Kuo A."/>
            <person name="Nagy L.G."/>
            <person name="Floudas D."/>
            <person name="Copeland A."/>
            <person name="Barry K.W."/>
            <person name="Cichocki N."/>
            <person name="Veneault-Fourrey C."/>
            <person name="LaButti K."/>
            <person name="Lindquist E.A."/>
            <person name="Lipzen A."/>
            <person name="Lundell T."/>
            <person name="Morin E."/>
            <person name="Murat C."/>
            <person name="Riley R."/>
            <person name="Ohm R."/>
            <person name="Sun H."/>
            <person name="Tunlid A."/>
            <person name="Henrissat B."/>
            <person name="Grigoriev I.V."/>
            <person name="Hibbett D.S."/>
            <person name="Martin F."/>
        </authorList>
    </citation>
    <scope>NUCLEOTIDE SEQUENCE [LARGE SCALE GENOMIC DNA]</scope>
    <source>
        <strain evidence="2 3">FD-317 M1</strain>
    </source>
</reference>
<dbReference type="AlphaFoldDB" id="A0A0D0D0Z7"/>
<evidence type="ECO:0000256" key="1">
    <source>
        <dbReference type="SAM" id="MobiDB-lite"/>
    </source>
</evidence>
<dbReference type="EMBL" id="KN834766">
    <property type="protein sequence ID" value="KIK62738.1"/>
    <property type="molecule type" value="Genomic_DNA"/>
</dbReference>
<gene>
    <name evidence="2" type="ORF">GYMLUDRAFT_41651</name>
</gene>